<dbReference type="EMBL" id="JACHDB010000001">
    <property type="protein sequence ID" value="MBB5433994.1"/>
    <property type="molecule type" value="Genomic_DNA"/>
</dbReference>
<dbReference type="GO" id="GO:0006355">
    <property type="term" value="P:regulation of DNA-templated transcription"/>
    <property type="evidence" value="ECO:0007669"/>
    <property type="project" value="UniProtKB-ARBA"/>
</dbReference>
<dbReference type="PANTHER" id="PTHR30328">
    <property type="entry name" value="TRANSCRIPTIONAL REPRESSOR"/>
    <property type="match status" value="1"/>
</dbReference>
<feature type="domain" description="HTH tetR-type" evidence="3">
    <location>
        <begin position="17"/>
        <end position="77"/>
    </location>
</feature>
<keyword evidence="1 2" id="KW-0238">DNA-binding</keyword>
<dbReference type="PROSITE" id="PS50977">
    <property type="entry name" value="HTH_TETR_2"/>
    <property type="match status" value="1"/>
</dbReference>
<dbReference type="Pfam" id="PF00440">
    <property type="entry name" value="TetR_N"/>
    <property type="match status" value="1"/>
</dbReference>
<dbReference type="AlphaFoldDB" id="A0A7W8QPV1"/>
<dbReference type="InterPro" id="IPR001647">
    <property type="entry name" value="HTH_TetR"/>
</dbReference>
<accession>A0A7W8QPV1</accession>
<dbReference type="InterPro" id="IPR041467">
    <property type="entry name" value="Sco4008_C"/>
</dbReference>
<keyword evidence="5" id="KW-1185">Reference proteome</keyword>
<evidence type="ECO:0000256" key="2">
    <source>
        <dbReference type="PROSITE-ProRule" id="PRU00335"/>
    </source>
</evidence>
<proteinExistence type="predicted"/>
<dbReference type="InterPro" id="IPR050109">
    <property type="entry name" value="HTH-type_TetR-like_transc_reg"/>
</dbReference>
<evidence type="ECO:0000259" key="3">
    <source>
        <dbReference type="PROSITE" id="PS50977"/>
    </source>
</evidence>
<reference evidence="4 5" key="1">
    <citation type="submission" date="2020-08" db="EMBL/GenBank/DDBJ databases">
        <title>Sequencing the genomes of 1000 actinobacteria strains.</title>
        <authorList>
            <person name="Klenk H.-P."/>
        </authorList>
    </citation>
    <scope>NUCLEOTIDE SEQUENCE [LARGE SCALE GENOMIC DNA]</scope>
    <source>
        <strain evidence="4 5">DSM 44551</strain>
    </source>
</reference>
<dbReference type="InterPro" id="IPR036271">
    <property type="entry name" value="Tet_transcr_reg_TetR-rel_C_sf"/>
</dbReference>
<evidence type="ECO:0000313" key="4">
    <source>
        <dbReference type="EMBL" id="MBB5433994.1"/>
    </source>
</evidence>
<dbReference type="GO" id="GO:0003677">
    <property type="term" value="F:DNA binding"/>
    <property type="evidence" value="ECO:0007669"/>
    <property type="project" value="UniProtKB-UniRule"/>
</dbReference>
<dbReference type="PRINTS" id="PR00455">
    <property type="entry name" value="HTHTETR"/>
</dbReference>
<name>A0A7W8QPV1_9ACTN</name>
<dbReference type="SUPFAM" id="SSF48498">
    <property type="entry name" value="Tetracyclin repressor-like, C-terminal domain"/>
    <property type="match status" value="1"/>
</dbReference>
<gene>
    <name evidence="4" type="ORF">HDA36_004078</name>
</gene>
<sequence>MSGRRAPAPDERKRDAERSRRLILRAALGEFSRHGFQGARVARIAAEAGVNAQLISYYFGGKQGLFDAVGAAWLRAEERIDDAERPFPEVVADYVPADEERRDFARLLALRGIRGEPSDDQLAGMRHALDDIRRRQEAGELDPGLDPGCLLLLLVSAASAPAVYPDTAAIAASSDSGPDAFAERYAAFMSDLVRRLAPEGRQDRAP</sequence>
<evidence type="ECO:0000256" key="1">
    <source>
        <dbReference type="ARBA" id="ARBA00023125"/>
    </source>
</evidence>
<comment type="caution">
    <text evidence="4">The sequence shown here is derived from an EMBL/GenBank/DDBJ whole genome shotgun (WGS) entry which is preliminary data.</text>
</comment>
<dbReference type="Pfam" id="PF17926">
    <property type="entry name" value="TetR_C_21"/>
    <property type="match status" value="1"/>
</dbReference>
<evidence type="ECO:0000313" key="5">
    <source>
        <dbReference type="Proteomes" id="UP000572635"/>
    </source>
</evidence>
<dbReference type="Proteomes" id="UP000572635">
    <property type="component" value="Unassembled WGS sequence"/>
</dbReference>
<organism evidence="4 5">
    <name type="scientific">Nocardiopsis composta</name>
    <dbReference type="NCBI Taxonomy" id="157465"/>
    <lineage>
        <taxon>Bacteria</taxon>
        <taxon>Bacillati</taxon>
        <taxon>Actinomycetota</taxon>
        <taxon>Actinomycetes</taxon>
        <taxon>Streptosporangiales</taxon>
        <taxon>Nocardiopsidaceae</taxon>
        <taxon>Nocardiopsis</taxon>
    </lineage>
</organism>
<protein>
    <submittedName>
        <fullName evidence="4">AcrR family transcriptional regulator</fullName>
    </submittedName>
</protein>
<dbReference type="SUPFAM" id="SSF46689">
    <property type="entry name" value="Homeodomain-like"/>
    <property type="match status" value="1"/>
</dbReference>
<dbReference type="RefSeq" id="WP_184394232.1">
    <property type="nucleotide sequence ID" value="NZ_BAAAJD010000040.1"/>
</dbReference>
<dbReference type="PANTHER" id="PTHR30328:SF54">
    <property type="entry name" value="HTH-TYPE TRANSCRIPTIONAL REPRESSOR SCO4008"/>
    <property type="match status" value="1"/>
</dbReference>
<feature type="DNA-binding region" description="H-T-H motif" evidence="2">
    <location>
        <begin position="40"/>
        <end position="59"/>
    </location>
</feature>
<dbReference type="Gene3D" id="1.10.357.10">
    <property type="entry name" value="Tetracycline Repressor, domain 2"/>
    <property type="match status" value="1"/>
</dbReference>
<dbReference type="InterPro" id="IPR009057">
    <property type="entry name" value="Homeodomain-like_sf"/>
</dbReference>